<keyword evidence="1" id="KW-1133">Transmembrane helix</keyword>
<feature type="transmembrane region" description="Helical" evidence="1">
    <location>
        <begin position="99"/>
        <end position="119"/>
    </location>
</feature>
<name>A0A0L6CRD9_9RHOB</name>
<organism evidence="2 3">
    <name type="scientific">Roseovarius tolerans</name>
    <dbReference type="NCBI Taxonomy" id="74031"/>
    <lineage>
        <taxon>Bacteria</taxon>
        <taxon>Pseudomonadati</taxon>
        <taxon>Pseudomonadota</taxon>
        <taxon>Alphaproteobacteria</taxon>
        <taxon>Rhodobacterales</taxon>
        <taxon>Roseobacteraceae</taxon>
        <taxon>Roseovarius</taxon>
    </lineage>
</organism>
<dbReference type="RefSeq" id="WP_082237906.1">
    <property type="nucleotide sequence ID" value="NZ_CP118494.1"/>
</dbReference>
<gene>
    <name evidence="2" type="ORF">ROTO_31770</name>
</gene>
<dbReference type="OrthoDB" id="7594268at2"/>
<dbReference type="PATRIC" id="fig|74031.6.peg.3247"/>
<keyword evidence="1" id="KW-0812">Transmembrane</keyword>
<dbReference type="EMBL" id="LGVV01000059">
    <property type="protein sequence ID" value="KNX40281.1"/>
    <property type="molecule type" value="Genomic_DNA"/>
</dbReference>
<sequence length="174" mass="19816">MERPGENNAHKTPSGRSARHADLWEAPELTVAFFSFVLHFVWEFVQVPTYADMAEIPHWEAIKLCMSATFGDVGFALTAFWVTCLTARRRDWMLRPARFSAAIFIAVGIILTVGFEYYYTTISLRWTYSELMPLVPPLGTGLSPLLQWIFVPPLVIWLTRRHLLGAQAIREAAT</sequence>
<evidence type="ECO:0000256" key="1">
    <source>
        <dbReference type="SAM" id="Phobius"/>
    </source>
</evidence>
<keyword evidence="1" id="KW-0472">Membrane</keyword>
<accession>A0A0L6CRD9</accession>
<feature type="transmembrane region" description="Helical" evidence="1">
    <location>
        <begin position="139"/>
        <end position="158"/>
    </location>
</feature>
<dbReference type="Proteomes" id="UP000037046">
    <property type="component" value="Unassembled WGS sequence"/>
</dbReference>
<proteinExistence type="predicted"/>
<dbReference type="AlphaFoldDB" id="A0A0L6CRD9"/>
<keyword evidence="3" id="KW-1185">Reference proteome</keyword>
<comment type="caution">
    <text evidence="2">The sequence shown here is derived from an EMBL/GenBank/DDBJ whole genome shotgun (WGS) entry which is preliminary data.</text>
</comment>
<evidence type="ECO:0000313" key="2">
    <source>
        <dbReference type="EMBL" id="KNX40281.1"/>
    </source>
</evidence>
<evidence type="ECO:0000313" key="3">
    <source>
        <dbReference type="Proteomes" id="UP000037046"/>
    </source>
</evidence>
<reference evidence="3" key="1">
    <citation type="submission" date="2015-07" db="EMBL/GenBank/DDBJ databases">
        <title>Draft Genome Sequence of Roseovarius tolerans EL-164, a producer of N-Acylated Alanine Methyl Esters (NAMEs).</title>
        <authorList>
            <person name="Voget S."/>
            <person name="Bruns H."/>
            <person name="Wagner-Doebler I."/>
            <person name="Schulz S."/>
            <person name="Daniel R."/>
        </authorList>
    </citation>
    <scope>NUCLEOTIDE SEQUENCE [LARGE SCALE GENOMIC DNA]</scope>
    <source>
        <strain evidence="3">EL-164</strain>
    </source>
</reference>
<protein>
    <submittedName>
        <fullName evidence="2">Uncharacterized protein</fullName>
    </submittedName>
</protein>